<sequence length="60" mass="6988">MLVSAEHICPALSSEYRHWQQRSAIMAVYYVQPLFRKPGGCCCNPRKYLHISFCSTHWEG</sequence>
<evidence type="ECO:0000313" key="1">
    <source>
        <dbReference type="EMBL" id="EEG28229.1"/>
    </source>
</evidence>
<name>C0DZY3_9CORY</name>
<gene>
    <name evidence="1" type="ORF">CORMATOL_00279</name>
</gene>
<evidence type="ECO:0000313" key="2">
    <source>
        <dbReference type="Proteomes" id="UP000006247"/>
    </source>
</evidence>
<reference evidence="1 2" key="1">
    <citation type="submission" date="2009-01" db="EMBL/GenBank/DDBJ databases">
        <authorList>
            <person name="Fulton L."/>
            <person name="Clifton S."/>
            <person name="Chinwalla A.T."/>
            <person name="Mitreva M."/>
            <person name="Sodergren E."/>
            <person name="Weinstock G."/>
            <person name="Clifton S."/>
            <person name="Dooling D.J."/>
            <person name="Fulton B."/>
            <person name="Minx P."/>
            <person name="Pepin K.H."/>
            <person name="Johnson M."/>
            <person name="Bhonagiri V."/>
            <person name="Nash W.E."/>
            <person name="Mardis E.R."/>
            <person name="Wilson R.K."/>
        </authorList>
    </citation>
    <scope>NUCLEOTIDE SEQUENCE [LARGE SCALE GENOMIC DNA]</scope>
    <source>
        <strain evidence="1 2">ATCC 33806</strain>
    </source>
</reference>
<dbReference type="AlphaFoldDB" id="C0DZY3"/>
<protein>
    <submittedName>
        <fullName evidence="1">Uncharacterized protein</fullName>
    </submittedName>
</protein>
<comment type="caution">
    <text evidence="1">The sequence shown here is derived from an EMBL/GenBank/DDBJ whole genome shotgun (WGS) entry which is preliminary data.</text>
</comment>
<organism evidence="1 2">
    <name type="scientific">Corynebacterium matruchotii ATCC 33806</name>
    <dbReference type="NCBI Taxonomy" id="566549"/>
    <lineage>
        <taxon>Bacteria</taxon>
        <taxon>Bacillati</taxon>
        <taxon>Actinomycetota</taxon>
        <taxon>Actinomycetes</taxon>
        <taxon>Mycobacteriales</taxon>
        <taxon>Corynebacteriaceae</taxon>
        <taxon>Corynebacterium</taxon>
    </lineage>
</organism>
<accession>C0DZY3</accession>
<dbReference type="Proteomes" id="UP000006247">
    <property type="component" value="Unassembled WGS sequence"/>
</dbReference>
<dbReference type="EMBL" id="ACEB01000003">
    <property type="protein sequence ID" value="EEG28229.1"/>
    <property type="molecule type" value="Genomic_DNA"/>
</dbReference>
<proteinExistence type="predicted"/>
<dbReference type="HOGENOM" id="CLU_2933564_0_0_11"/>